<dbReference type="PANTHER" id="PTHR24369:SF210">
    <property type="entry name" value="CHAOPTIN-RELATED"/>
    <property type="match status" value="1"/>
</dbReference>
<feature type="compositionally biased region" description="Gly residues" evidence="4">
    <location>
        <begin position="18"/>
        <end position="31"/>
    </location>
</feature>
<dbReference type="SUPFAM" id="SSF52058">
    <property type="entry name" value="L domain-like"/>
    <property type="match status" value="1"/>
</dbReference>
<evidence type="ECO:0000313" key="7">
    <source>
        <dbReference type="Proteomes" id="UP000765507"/>
    </source>
</evidence>
<keyword evidence="5" id="KW-0812">Transmembrane</keyword>
<dbReference type="GO" id="GO:0005886">
    <property type="term" value="C:plasma membrane"/>
    <property type="evidence" value="ECO:0007669"/>
    <property type="project" value="TreeGrafter"/>
</dbReference>
<feature type="region of interest" description="Disordered" evidence="4">
    <location>
        <begin position="402"/>
        <end position="433"/>
    </location>
</feature>
<reference evidence="6 7" key="1">
    <citation type="journal article" date="2020" name="G3 (Bethesda)">
        <title>Draft Genome of the Common Snapping Turtle, Chelydra serpentina, a Model for Phenotypic Plasticity in Reptiles.</title>
        <authorList>
            <person name="Das D."/>
            <person name="Singh S.K."/>
            <person name="Bierstedt J."/>
            <person name="Erickson A."/>
            <person name="Galli G.L.J."/>
            <person name="Crossley D.A. 2nd"/>
            <person name="Rhen T."/>
        </authorList>
    </citation>
    <scope>NUCLEOTIDE SEQUENCE [LARGE SCALE GENOMIC DNA]</scope>
    <source>
        <strain evidence="6">KW</strain>
    </source>
</reference>
<keyword evidence="1" id="KW-0433">Leucine-rich repeat</keyword>
<dbReference type="SMART" id="SM00364">
    <property type="entry name" value="LRR_BAC"/>
    <property type="match status" value="3"/>
</dbReference>
<dbReference type="AlphaFoldDB" id="A0A8T1SI25"/>
<dbReference type="InterPro" id="IPR050541">
    <property type="entry name" value="LRR_TM_domain-containing"/>
</dbReference>
<comment type="caution">
    <text evidence="6">The sequence shown here is derived from an EMBL/GenBank/DDBJ whole genome shotgun (WGS) entry which is preliminary data.</text>
</comment>
<dbReference type="InterPro" id="IPR032675">
    <property type="entry name" value="LRR_dom_sf"/>
</dbReference>
<keyword evidence="2" id="KW-0732">Signal</keyword>
<keyword evidence="3" id="KW-0677">Repeat</keyword>
<accession>A0A8T1SI25</accession>
<keyword evidence="7" id="KW-1185">Reference proteome</keyword>
<protein>
    <submittedName>
        <fullName evidence="6">Chondroadherin-like protein</fullName>
    </submittedName>
</protein>
<evidence type="ECO:0000256" key="1">
    <source>
        <dbReference type="ARBA" id="ARBA00022614"/>
    </source>
</evidence>
<keyword evidence="5" id="KW-1133">Transmembrane helix</keyword>
<gene>
    <name evidence="6" type="ORF">G0U57_008384</name>
</gene>
<dbReference type="Proteomes" id="UP000765507">
    <property type="component" value="Unassembled WGS sequence"/>
</dbReference>
<dbReference type="PANTHER" id="PTHR24369">
    <property type="entry name" value="ANTIGEN BSP, PUTATIVE-RELATED"/>
    <property type="match status" value="1"/>
</dbReference>
<dbReference type="Pfam" id="PF13855">
    <property type="entry name" value="LRR_8"/>
    <property type="match status" value="1"/>
</dbReference>
<dbReference type="SMART" id="SM00369">
    <property type="entry name" value="LRR_TYP"/>
    <property type="match status" value="3"/>
</dbReference>
<dbReference type="InterPro" id="IPR003591">
    <property type="entry name" value="Leu-rich_rpt_typical-subtyp"/>
</dbReference>
<organism evidence="6 7">
    <name type="scientific">Chelydra serpentina</name>
    <name type="common">Snapping turtle</name>
    <name type="synonym">Testudo serpentina</name>
    <dbReference type="NCBI Taxonomy" id="8475"/>
    <lineage>
        <taxon>Eukaryota</taxon>
        <taxon>Metazoa</taxon>
        <taxon>Chordata</taxon>
        <taxon>Craniata</taxon>
        <taxon>Vertebrata</taxon>
        <taxon>Euteleostomi</taxon>
        <taxon>Archelosauria</taxon>
        <taxon>Testudinata</taxon>
        <taxon>Testudines</taxon>
        <taxon>Cryptodira</taxon>
        <taxon>Durocryptodira</taxon>
        <taxon>Americhelydia</taxon>
        <taxon>Chelydroidea</taxon>
        <taxon>Chelydridae</taxon>
        <taxon>Chelydra</taxon>
    </lineage>
</organism>
<evidence type="ECO:0000313" key="6">
    <source>
        <dbReference type="EMBL" id="KAG6928307.1"/>
    </source>
</evidence>
<evidence type="ECO:0000256" key="5">
    <source>
        <dbReference type="SAM" id="Phobius"/>
    </source>
</evidence>
<dbReference type="OrthoDB" id="6363818at2759"/>
<sequence>RSRSGGRGVTCLCSAGGPSRGGAAAGRGAGHTPGRPARESAERSPAWTPELGAPESPRGRMGPAAGGHELWAFVFCGGLLLAARLALGAMEEACNCSTAVAFSDFQAAPALQTCCLNFTGTAIDSLDWSLFGGVTGLRELYLSHCGVLDIVNAPGAPATLEILYLDHNRLEKLPESFLEDAPRLRVLRLDSNKLQELPKSFLRASTQIQEINLGFNDLASLPSGVFKPSLARLGLSNNSWDCTCALFGNLEKYPREQGPAVVCSTPERYHGMDVRDIRKQELCRAHGLTALFICLPLVVILALVAWCFCRQKGKTGYALRRRPECHLATVERNGAKGPAEHHRYIQRELPAAPTESEKNMLLRDQILLKPSTALLGSNRDLYEEVEIKLGAMDDSLVLVNDGSLDQETGPEGAPPAPAAEELAGSDPEAETVSVTDVLKDSVDREKLYMSQAVDYYNLVPAIELEDSDHQEYENIDLH</sequence>
<dbReference type="InterPro" id="IPR001611">
    <property type="entry name" value="Leu-rich_rpt"/>
</dbReference>
<evidence type="ECO:0000256" key="4">
    <source>
        <dbReference type="SAM" id="MobiDB-lite"/>
    </source>
</evidence>
<feature type="region of interest" description="Disordered" evidence="4">
    <location>
        <begin position="1"/>
        <end position="61"/>
    </location>
</feature>
<proteinExistence type="predicted"/>
<keyword evidence="5" id="KW-0472">Membrane</keyword>
<feature type="non-terminal residue" evidence="6">
    <location>
        <position position="1"/>
    </location>
</feature>
<feature type="transmembrane region" description="Helical" evidence="5">
    <location>
        <begin position="288"/>
        <end position="309"/>
    </location>
</feature>
<evidence type="ECO:0000256" key="3">
    <source>
        <dbReference type="ARBA" id="ARBA00022737"/>
    </source>
</evidence>
<dbReference type="PROSITE" id="PS51450">
    <property type="entry name" value="LRR"/>
    <property type="match status" value="1"/>
</dbReference>
<dbReference type="EMBL" id="JAHGAV010000221">
    <property type="protein sequence ID" value="KAG6928307.1"/>
    <property type="molecule type" value="Genomic_DNA"/>
</dbReference>
<dbReference type="Gene3D" id="3.80.10.10">
    <property type="entry name" value="Ribonuclease Inhibitor"/>
    <property type="match status" value="1"/>
</dbReference>
<evidence type="ECO:0000256" key="2">
    <source>
        <dbReference type="ARBA" id="ARBA00022729"/>
    </source>
</evidence>
<name>A0A8T1SI25_CHESE</name>